<feature type="domain" description="PAC" evidence="2">
    <location>
        <begin position="315"/>
        <end position="367"/>
    </location>
</feature>
<dbReference type="InterPro" id="IPR001610">
    <property type="entry name" value="PAC"/>
</dbReference>
<dbReference type="PROSITE" id="PS50112">
    <property type="entry name" value="PAS"/>
    <property type="match status" value="1"/>
</dbReference>
<dbReference type="RefSeq" id="WP_057954353.1">
    <property type="nucleotide sequence ID" value="NZ_CP013118.1"/>
</dbReference>
<proteinExistence type="predicted"/>
<dbReference type="PANTHER" id="PTHR44757:SF2">
    <property type="entry name" value="BIOFILM ARCHITECTURE MAINTENANCE PROTEIN MBAA"/>
    <property type="match status" value="1"/>
</dbReference>
<dbReference type="InterPro" id="IPR001932">
    <property type="entry name" value="PPM-type_phosphatase-like_dom"/>
</dbReference>
<dbReference type="KEGG" id="blq:L21SP5_03408"/>
<name>A0A0S2I497_9BACT</name>
<evidence type="ECO:0000259" key="2">
    <source>
        <dbReference type="PROSITE" id="PS50113"/>
    </source>
</evidence>
<accession>A0A0S2I497</accession>
<dbReference type="SMART" id="SM00086">
    <property type="entry name" value="PAC"/>
    <property type="match status" value="1"/>
</dbReference>
<dbReference type="InterPro" id="IPR052155">
    <property type="entry name" value="Biofilm_reg_signaling"/>
</dbReference>
<dbReference type="Pfam" id="PF07228">
    <property type="entry name" value="SpoIIE"/>
    <property type="match status" value="1"/>
</dbReference>
<dbReference type="OrthoDB" id="9124519at2"/>
<gene>
    <name evidence="3" type="primary">nifL</name>
    <name evidence="3" type="ORF">L21SP5_03408</name>
</gene>
<evidence type="ECO:0000259" key="1">
    <source>
        <dbReference type="PROSITE" id="PS50112"/>
    </source>
</evidence>
<dbReference type="CDD" id="cd00130">
    <property type="entry name" value="PAS"/>
    <property type="match status" value="1"/>
</dbReference>
<evidence type="ECO:0000313" key="4">
    <source>
        <dbReference type="Proteomes" id="UP000064893"/>
    </source>
</evidence>
<dbReference type="Pfam" id="PF13188">
    <property type="entry name" value="PAS_8"/>
    <property type="match status" value="1"/>
</dbReference>
<feature type="domain" description="PAS" evidence="1">
    <location>
        <begin position="242"/>
        <end position="288"/>
    </location>
</feature>
<organism evidence="3 4">
    <name type="scientific">Salinivirga cyanobacteriivorans</name>
    <dbReference type="NCBI Taxonomy" id="1307839"/>
    <lineage>
        <taxon>Bacteria</taxon>
        <taxon>Pseudomonadati</taxon>
        <taxon>Bacteroidota</taxon>
        <taxon>Bacteroidia</taxon>
        <taxon>Bacteroidales</taxon>
        <taxon>Salinivirgaceae</taxon>
        <taxon>Salinivirga</taxon>
    </lineage>
</organism>
<dbReference type="PANTHER" id="PTHR44757">
    <property type="entry name" value="DIGUANYLATE CYCLASE DGCP"/>
    <property type="match status" value="1"/>
</dbReference>
<evidence type="ECO:0000313" key="3">
    <source>
        <dbReference type="EMBL" id="ALO17019.1"/>
    </source>
</evidence>
<dbReference type="InterPro" id="IPR000014">
    <property type="entry name" value="PAS"/>
</dbReference>
<dbReference type="SMART" id="SM00091">
    <property type="entry name" value="PAS"/>
    <property type="match status" value="4"/>
</dbReference>
<dbReference type="STRING" id="1307839.L21SP5_03408"/>
<dbReference type="Gene3D" id="3.30.450.20">
    <property type="entry name" value="PAS domain"/>
    <property type="match status" value="4"/>
</dbReference>
<dbReference type="AlphaFoldDB" id="A0A0S2I497"/>
<reference evidence="3 4" key="1">
    <citation type="submission" date="2015-11" db="EMBL/GenBank/DDBJ databases">
        <title>Description and complete genome sequence of a novel strain predominating in hypersaline microbial mats and representing a new family of the Bacteriodetes phylum.</title>
        <authorList>
            <person name="Spring S."/>
            <person name="Bunk B."/>
            <person name="Sproer C."/>
            <person name="Klenk H.-P."/>
        </authorList>
    </citation>
    <scope>NUCLEOTIDE SEQUENCE [LARGE SCALE GENOMIC DNA]</scope>
    <source>
        <strain evidence="3 4">L21-Spi-D4</strain>
    </source>
</reference>
<sequence>MKLFKIYCQVITSKGVVKRALQVSIIVGAILNLINQGWAITHADFNHINYIKMALTFLVPYIVSTYSSAKTRLTFKVNEVSSMDAVLQCKSCNKTKIFVNKGEVVPPCRTCGHEKTRWHIVETGHNQYRQIENEHESMALFAQMNPAPVLRFDVNGKITQANTAAQNAFEETRLEGKNISSYVPTINNIDLENLIHNGDIRNITAENQHGLTFRFELRGLPQYGAIQMYGADITKVIAARQEANKFLTGLEQTSNSIMITNKNGDIEYVNKAFEAISGYKKEEVLGKNPRFLKTGHTSDDEYKNLWETISNGEVWHGEMLNRRKDGTTYWESSTISPVFDEHGQIDTFIAIKEDVTEKRQIKQELRSMALFAELNPEPVFRFDSNGMIIKANTAANEAFGKDNIEGKQIENLVPELEAYSYEEMISEEHIETIEVTIHGKIFRFIMRGLADYGVVQTYGSDITKKRQIQKEIESMALFAELNPEPVFRFNAEGEILKSNPAANLAFEEDDITGRKIEELLPEMQQFDCEQFITEEKIEIMEATVHDRIYRFILRGLPDVGVVQTYGSDITKRKHAEEKIRKQKQSIDSSIQYASRIQGAVLPSIARLSSRFSDSFVLYKPRDVVSGDFYWMKADNSRTIVVASDCTGHGVPGAFMSMLGVALLNEIVNRNPATPAGEILDQLRNNLKATLSQNDKKNEAKDGMDMSLCIINHETNAMQYAGAYNSIYLIREGNLTEYKADKMPIGAHIKEKPHFTSHDIQLEQNDAVYLLSDGYPDQFGGSSGIKLSKKKFKSLITEQNHLPMGKQKEKLNEFFEAWKGDHDQVDDVLVMGFKV</sequence>
<dbReference type="NCBIfam" id="NF038050">
    <property type="entry name" value="NrtS"/>
    <property type="match status" value="1"/>
</dbReference>
<dbReference type="InterPro" id="IPR000700">
    <property type="entry name" value="PAS-assoc_C"/>
</dbReference>
<protein>
    <submittedName>
        <fullName evidence="3">Nitrogen fixation regulatory protein</fullName>
    </submittedName>
</protein>
<keyword evidence="4" id="KW-1185">Reference proteome</keyword>
<dbReference type="InterPro" id="IPR047700">
    <property type="entry name" value="NrtS-like"/>
</dbReference>
<dbReference type="Gene3D" id="3.60.40.10">
    <property type="entry name" value="PPM-type phosphatase domain"/>
    <property type="match status" value="1"/>
</dbReference>
<dbReference type="PROSITE" id="PS50113">
    <property type="entry name" value="PAC"/>
    <property type="match status" value="1"/>
</dbReference>
<dbReference type="InterPro" id="IPR036457">
    <property type="entry name" value="PPM-type-like_dom_sf"/>
</dbReference>
<dbReference type="EMBL" id="CP013118">
    <property type="protein sequence ID" value="ALO17019.1"/>
    <property type="molecule type" value="Genomic_DNA"/>
</dbReference>
<dbReference type="NCBIfam" id="TIGR00229">
    <property type="entry name" value="sensory_box"/>
    <property type="match status" value="1"/>
</dbReference>
<dbReference type="InterPro" id="IPR035965">
    <property type="entry name" value="PAS-like_dom_sf"/>
</dbReference>
<dbReference type="SUPFAM" id="SSF55785">
    <property type="entry name" value="PYP-like sensor domain (PAS domain)"/>
    <property type="match status" value="2"/>
</dbReference>
<dbReference type="Pfam" id="PF13426">
    <property type="entry name" value="PAS_9"/>
    <property type="match status" value="1"/>
</dbReference>
<dbReference type="Proteomes" id="UP000064893">
    <property type="component" value="Chromosome"/>
</dbReference>